<keyword evidence="1 5" id="KW-0245">EGF-like domain</keyword>
<dbReference type="OrthoDB" id="5965479at2759"/>
<dbReference type="PROSITE" id="PS00010">
    <property type="entry name" value="ASX_HYDROXYL"/>
    <property type="match status" value="1"/>
</dbReference>
<dbReference type="PANTHER" id="PTHR24050">
    <property type="entry name" value="PA14 DOMAIN-CONTAINING PROTEIN"/>
    <property type="match status" value="1"/>
</dbReference>
<dbReference type="InterPro" id="IPR001881">
    <property type="entry name" value="EGF-like_Ca-bd_dom"/>
</dbReference>
<keyword evidence="3" id="KW-0677">Repeat</keyword>
<dbReference type="Proteomes" id="UP000085678">
    <property type="component" value="Unplaced"/>
</dbReference>
<reference evidence="14 15" key="1">
    <citation type="submission" date="2025-04" db="UniProtKB">
        <authorList>
            <consortium name="RefSeq"/>
        </authorList>
    </citation>
    <scope>IDENTIFICATION</scope>
    <source>
        <tissue evidence="14 15">Gonads</tissue>
    </source>
</reference>
<evidence type="ECO:0000256" key="1">
    <source>
        <dbReference type="ARBA" id="ARBA00022536"/>
    </source>
</evidence>
<evidence type="ECO:0000313" key="17">
    <source>
        <dbReference type="RefSeq" id="XP_013417239.1"/>
    </source>
</evidence>
<name>A0A1S3K3Y4_LINAN</name>
<evidence type="ECO:0000256" key="3">
    <source>
        <dbReference type="ARBA" id="ARBA00022737"/>
    </source>
</evidence>
<gene>
    <name evidence="14 15 16 17" type="primary">LOC106178563</name>
</gene>
<feature type="transmembrane region" description="Helical" evidence="9">
    <location>
        <begin position="1862"/>
        <end position="1886"/>
    </location>
</feature>
<dbReference type="InterPro" id="IPR000152">
    <property type="entry name" value="EGF-type_Asp/Asn_hydroxyl_site"/>
</dbReference>
<evidence type="ECO:0000256" key="4">
    <source>
        <dbReference type="ARBA" id="ARBA00023157"/>
    </source>
</evidence>
<dbReference type="GO" id="GO:0005509">
    <property type="term" value="F:calcium ion binding"/>
    <property type="evidence" value="ECO:0007669"/>
    <property type="project" value="InterPro"/>
</dbReference>
<dbReference type="InterPro" id="IPR001368">
    <property type="entry name" value="TNFR/NGFR_Cys_rich_reg"/>
</dbReference>
<feature type="signal peptide" evidence="10">
    <location>
        <begin position="1"/>
        <end position="22"/>
    </location>
</feature>
<feature type="transmembrane region" description="Helical" evidence="9">
    <location>
        <begin position="1695"/>
        <end position="1715"/>
    </location>
</feature>
<keyword evidence="9" id="KW-0812">Transmembrane</keyword>
<dbReference type="FunFam" id="2.10.25.10:FF:000038">
    <property type="entry name" value="Fibrillin 2"/>
    <property type="match status" value="1"/>
</dbReference>
<keyword evidence="13" id="KW-1185">Reference proteome</keyword>
<feature type="coiled-coil region" evidence="7">
    <location>
        <begin position="1388"/>
        <end position="1415"/>
    </location>
</feature>
<feature type="domain" description="TNFR-Cys" evidence="12">
    <location>
        <begin position="603"/>
        <end position="647"/>
    </location>
</feature>
<dbReference type="PROSITE" id="PS00652">
    <property type="entry name" value="TNFR_NGFR_1"/>
    <property type="match status" value="1"/>
</dbReference>
<organism evidence="13 15">
    <name type="scientific">Lingula anatina</name>
    <name type="common">Brachiopod</name>
    <name type="synonym">Lingula unguis</name>
    <dbReference type="NCBI Taxonomy" id="7574"/>
    <lineage>
        <taxon>Eukaryota</taxon>
        <taxon>Metazoa</taxon>
        <taxon>Spiralia</taxon>
        <taxon>Lophotrochozoa</taxon>
        <taxon>Brachiopoda</taxon>
        <taxon>Linguliformea</taxon>
        <taxon>Lingulata</taxon>
        <taxon>Lingulida</taxon>
        <taxon>Linguloidea</taxon>
        <taxon>Lingulidae</taxon>
        <taxon>Lingula</taxon>
    </lineage>
</organism>
<protein>
    <submittedName>
        <fullName evidence="14 15">Uncharacterized protein LOC106178563</fullName>
    </submittedName>
</protein>
<sequence>MIHDMVLQIVVFLGVYLTASRGQNTAYQPLESTEEFTIDEIQESIHDLPSLLVIRMGFKGSVSFRESEDFKVIVKARTNSSRELKQVVKYSFARISTNETPESIALLQVCDDTQSAHLNDVTSEIGVVVGVSTGVVLVALILFSVWWHRYKADQGEDIDSAYEMEFIEPEYNKTETFGVELKKTHSPYLLRKALQPSDSVDSDLSSTTSDTDAGADTQKRRKKHETKAKADILDSASNTSPISVRSARLIFDKPNRSYNHNARGLALPSTEYTLQVKAEVYTPTARREPKAPSPLALHKTHRLKTSKSPSEEKEEENDNLCTLDKNNGIKNALISRSKDKMLGLDNPAIIIHEVNGEADIVNGISKPQNTNTAPVDTLEKNPGILLHHWRQKEEIEPTSPAVSERVAIFHKGADVKQKGGMIDATVAEAKTQRRGGGGKKFHPAALTTLTVLGMIFAESFSQVYFDVLVDVIIHVPKNSTLGAAHVFQQPGKPVDVNASWLPKMEIQTFEVNNLHMIVITDPPCQGLQCDHGCDYATNKCVCRVGFQSFNDTSCQDKDECSIEHVPRVCHKNAICTNTFGSYSCACADGFYGDGSECKNCSEPCLPGEFEYSPCNDTSPKICKACTTVCPTEYYLSTNCTATTDARCSACKPKCGREEYESTACGGTTDRVCRGLSDIRQPLVTSKNVLLYEDRRNVDTKSTGILGATNASNLIGTEYTLNRGSGLSVRVRILALNVSPVYTSVDHSSGNDNANRGTTSEYKNRCQYPMPSAYMLRVSSFPEVTTLTSYQNCSQQIMSNKVANCKDGFYRTADTPCRTQDGRVIGTSPLPFVTQGLACATPGMLTRLFNKDTELKEFQAVRVDFDKRCKSLNDHCGLCTEQCAHSFSTEINPRCRITKDDENGFSPRLRDCLKCCVIQKCSECKTHADECAPKRIRCRKGTVVVFSLDPLFSDDVYCHVKSQQNGVIYRLQYEVLKNGRRLQHGTQMTAEYYFKKKDFEHATGIVRHEFLDVYYGSGIKTQVTLLKTNIRSGKPRYQAGRYRDFGSRVLDWTSGIHVVPKVPFGINSQTWAQESCDLDLESSVNAAKKCDRFWEETPGILVQSDDPHRHFILRNKTNPPYFGIKVSRTRSVLRSFFKATSIRNDHSLVARLLRNSTFWVVNISGMIEPCPGVITVLVKDPVIGNMVLFHYDLVVGCTSGGGSHTTGTNHANRSAFLVQLHLRADGPDIHQRTLNLELRDSFRRINVTLFRPAPRDAYNFGRPQKVDKFTSDMFQPFIPLIASSVGMLVLLVMILIYGYVTRPDQDHQDRDNFFHVRHLLFVIWYVVFRFAYSLVISLTVFVLLMRAIHGDTLGILEQFPQYNKMVAVQEDQELTKIRSHMDKELLRQKELANDAKNQCEERMREIQNLLHEARKNLTRYFQTEKGEKNIGQLALGQAKNATNAYSRKLKAFKDEIEAFAEMSAQDIEIGIKQAYRELENNFWMKGAKVIYDIVSTFGSPGPFMQWSGLEFPQGLTDLYPNITLDGFPFPNKSTFDHLNISHPEWEEYPQNLTNITLPKSKLFGDLTHNDVYNKSFVNATYKPNITFKIFFSGWLNIETLMVVVAAIDAVWFIYRHTRTYQTVVQLLHGFPHLIRIEQTKNEDKLEEKSKWQKCCKATKTATRTSLDLLLSLSWRFFLFLKEVNYKIMNTDLIPRLLLVALLCGTVYTIIIVADAMVNVQTLWAVGFFDVKVGPILMARKIANTRIRANAFRINNFEFPFTEQLVNMRIEQYQIMLQMYNRLTCEGMLFHATEYCAWWNITYPGRPCQPPVTKTMDFEFNGCENPTIDPVIYTRFDSLQYKLELMRSMDPFARAARKMILDSFIIVAIAVVIAILFAVLGAAVYMMLKRFDLVRLLKVYEVTEDPALRPENLPAVLRDQEGDRIKAVTIDPKIEEAGGGRTHTAPSTFQLNQRTRVN</sequence>
<feature type="disulfide bond" evidence="6">
    <location>
        <begin position="629"/>
        <end position="647"/>
    </location>
</feature>
<keyword evidence="9" id="KW-1133">Transmembrane helix</keyword>
<dbReference type="InterPro" id="IPR024731">
    <property type="entry name" value="NELL2-like_EGF"/>
</dbReference>
<evidence type="ECO:0000259" key="11">
    <source>
        <dbReference type="PROSITE" id="PS50026"/>
    </source>
</evidence>
<dbReference type="PROSITE" id="PS50026">
    <property type="entry name" value="EGF_3"/>
    <property type="match status" value="1"/>
</dbReference>
<feature type="region of interest" description="Disordered" evidence="8">
    <location>
        <begin position="198"/>
        <end position="234"/>
    </location>
</feature>
<dbReference type="KEGG" id="lak:106178563"/>
<feature type="domain" description="EGF-like" evidence="11">
    <location>
        <begin position="556"/>
        <end position="596"/>
    </location>
</feature>
<evidence type="ECO:0000256" key="9">
    <source>
        <dbReference type="SAM" id="Phobius"/>
    </source>
</evidence>
<feature type="transmembrane region" description="Helical" evidence="9">
    <location>
        <begin position="125"/>
        <end position="147"/>
    </location>
</feature>
<feature type="compositionally biased region" description="Low complexity" evidence="8">
    <location>
        <begin position="198"/>
        <end position="216"/>
    </location>
</feature>
<dbReference type="GeneID" id="106178563"/>
<dbReference type="RefSeq" id="XP_013417238.1">
    <property type="nucleotide sequence ID" value="XM_013561784.1"/>
</dbReference>
<feature type="transmembrane region" description="Helical" evidence="9">
    <location>
        <begin position="1592"/>
        <end position="1613"/>
    </location>
</feature>
<dbReference type="RefSeq" id="XP_013417239.1">
    <property type="nucleotide sequence ID" value="XM_013561785.1"/>
</dbReference>
<proteinExistence type="predicted"/>
<comment type="caution">
    <text evidence="5">Lacks conserved residue(s) required for the propagation of feature annotation.</text>
</comment>
<dbReference type="InterPro" id="IPR018097">
    <property type="entry name" value="EGF_Ca-bd_CS"/>
</dbReference>
<evidence type="ECO:0000256" key="5">
    <source>
        <dbReference type="PROSITE-ProRule" id="PRU00076"/>
    </source>
</evidence>
<feature type="chain" id="PRO_5014545983" evidence="10">
    <location>
        <begin position="23"/>
        <end position="1956"/>
    </location>
</feature>
<dbReference type="RefSeq" id="XP_013417237.1">
    <property type="nucleotide sequence ID" value="XM_013561783.1"/>
</dbReference>
<evidence type="ECO:0000313" key="16">
    <source>
        <dbReference type="RefSeq" id="XP_013417238.1"/>
    </source>
</evidence>
<dbReference type="PROSITE" id="PS01187">
    <property type="entry name" value="EGF_CA"/>
    <property type="match status" value="1"/>
</dbReference>
<dbReference type="InterPro" id="IPR000742">
    <property type="entry name" value="EGF"/>
</dbReference>
<feature type="transmembrane region" description="Helical" evidence="9">
    <location>
        <begin position="1320"/>
        <end position="1344"/>
    </location>
</feature>
<evidence type="ECO:0000256" key="8">
    <source>
        <dbReference type="SAM" id="MobiDB-lite"/>
    </source>
</evidence>
<dbReference type="SMART" id="SM00181">
    <property type="entry name" value="EGF"/>
    <property type="match status" value="2"/>
</dbReference>
<keyword evidence="9" id="KW-0472">Membrane</keyword>
<accession>A0A1S3K3Y4</accession>
<dbReference type="PANTHER" id="PTHR24050:SF28">
    <property type="entry name" value="UROMODULIN-LIKE"/>
    <property type="match status" value="1"/>
</dbReference>
<evidence type="ECO:0000259" key="12">
    <source>
        <dbReference type="PROSITE" id="PS50050"/>
    </source>
</evidence>
<keyword evidence="4 6" id="KW-1015">Disulfide bond</keyword>
<evidence type="ECO:0000313" key="13">
    <source>
        <dbReference type="Proteomes" id="UP000085678"/>
    </source>
</evidence>
<evidence type="ECO:0000313" key="14">
    <source>
        <dbReference type="RefSeq" id="XP_013417236.1"/>
    </source>
</evidence>
<feature type="region of interest" description="Disordered" evidence="8">
    <location>
        <begin position="283"/>
        <end position="318"/>
    </location>
</feature>
<evidence type="ECO:0000256" key="2">
    <source>
        <dbReference type="ARBA" id="ARBA00022729"/>
    </source>
</evidence>
<dbReference type="RefSeq" id="XP_013417236.1">
    <property type="nucleotide sequence ID" value="XM_013561782.1"/>
</dbReference>
<feature type="transmembrane region" description="Helical" evidence="9">
    <location>
        <begin position="1276"/>
        <end position="1299"/>
    </location>
</feature>
<evidence type="ECO:0000313" key="15">
    <source>
        <dbReference type="RefSeq" id="XP_013417237.1"/>
    </source>
</evidence>
<keyword evidence="2 10" id="KW-0732">Signal</keyword>
<dbReference type="PROSITE" id="PS50050">
    <property type="entry name" value="TNFR_NGFR_2"/>
    <property type="match status" value="1"/>
</dbReference>
<evidence type="ECO:0000256" key="6">
    <source>
        <dbReference type="PROSITE-ProRule" id="PRU00206"/>
    </source>
</evidence>
<feature type="repeat" description="TNFR-Cys" evidence="6">
    <location>
        <begin position="603"/>
        <end position="647"/>
    </location>
</feature>
<feature type="transmembrane region" description="Helical" evidence="9">
    <location>
        <begin position="1721"/>
        <end position="1741"/>
    </location>
</feature>
<dbReference type="Gene3D" id="2.10.25.10">
    <property type="entry name" value="Laminin"/>
    <property type="match status" value="1"/>
</dbReference>
<keyword evidence="7" id="KW-0175">Coiled coil</keyword>
<dbReference type="SUPFAM" id="SSF57196">
    <property type="entry name" value="EGF/Laminin"/>
    <property type="match status" value="1"/>
</dbReference>
<dbReference type="CDD" id="cd00054">
    <property type="entry name" value="EGF_CA"/>
    <property type="match status" value="1"/>
</dbReference>
<evidence type="ECO:0000256" key="7">
    <source>
        <dbReference type="SAM" id="Coils"/>
    </source>
</evidence>
<dbReference type="SMART" id="SM00179">
    <property type="entry name" value="EGF_CA"/>
    <property type="match status" value="1"/>
</dbReference>
<evidence type="ECO:0000256" key="10">
    <source>
        <dbReference type="SAM" id="SignalP"/>
    </source>
</evidence>
<dbReference type="InterPro" id="IPR052235">
    <property type="entry name" value="Nephronectin_domain"/>
</dbReference>
<dbReference type="SMART" id="SM00208">
    <property type="entry name" value="TNFR"/>
    <property type="match status" value="2"/>
</dbReference>
<dbReference type="Pfam" id="PF12947">
    <property type="entry name" value="EGF_3"/>
    <property type="match status" value="1"/>
</dbReference>